<feature type="region of interest" description="Disordered" evidence="1">
    <location>
        <begin position="1"/>
        <end position="36"/>
    </location>
</feature>
<name>A0A4Z2II71_9TELE</name>
<protein>
    <submittedName>
        <fullName evidence="2">Uncharacterized protein</fullName>
    </submittedName>
</protein>
<dbReference type="AlphaFoldDB" id="A0A4Z2II71"/>
<sequence>MEVLLSTQAGPAEPLQQEVHEHNKENKRSPTIPSADCGHTEKLLFLQATRALKNLREPNRGAKEPRV</sequence>
<comment type="caution">
    <text evidence="2">The sequence shown here is derived from an EMBL/GenBank/DDBJ whole genome shotgun (WGS) entry which is preliminary data.</text>
</comment>
<evidence type="ECO:0000313" key="2">
    <source>
        <dbReference type="EMBL" id="TNN77709.1"/>
    </source>
</evidence>
<gene>
    <name evidence="2" type="ORF">EYF80_012007</name>
</gene>
<proteinExistence type="predicted"/>
<accession>A0A4Z2II71</accession>
<feature type="compositionally biased region" description="Basic and acidic residues" evidence="1">
    <location>
        <begin position="18"/>
        <end position="28"/>
    </location>
</feature>
<dbReference type="EMBL" id="SRLO01000080">
    <property type="protein sequence ID" value="TNN77709.1"/>
    <property type="molecule type" value="Genomic_DNA"/>
</dbReference>
<dbReference type="Proteomes" id="UP000314294">
    <property type="component" value="Unassembled WGS sequence"/>
</dbReference>
<keyword evidence="3" id="KW-1185">Reference proteome</keyword>
<evidence type="ECO:0000313" key="3">
    <source>
        <dbReference type="Proteomes" id="UP000314294"/>
    </source>
</evidence>
<reference evidence="2 3" key="1">
    <citation type="submission" date="2019-03" db="EMBL/GenBank/DDBJ databases">
        <title>First draft genome of Liparis tanakae, snailfish: a comprehensive survey of snailfish specific genes.</title>
        <authorList>
            <person name="Kim W."/>
            <person name="Song I."/>
            <person name="Jeong J.-H."/>
            <person name="Kim D."/>
            <person name="Kim S."/>
            <person name="Ryu S."/>
            <person name="Song J.Y."/>
            <person name="Lee S.K."/>
        </authorList>
    </citation>
    <scope>NUCLEOTIDE SEQUENCE [LARGE SCALE GENOMIC DNA]</scope>
    <source>
        <tissue evidence="2">Muscle</tissue>
    </source>
</reference>
<organism evidence="2 3">
    <name type="scientific">Liparis tanakae</name>
    <name type="common">Tanaka's snailfish</name>
    <dbReference type="NCBI Taxonomy" id="230148"/>
    <lineage>
        <taxon>Eukaryota</taxon>
        <taxon>Metazoa</taxon>
        <taxon>Chordata</taxon>
        <taxon>Craniata</taxon>
        <taxon>Vertebrata</taxon>
        <taxon>Euteleostomi</taxon>
        <taxon>Actinopterygii</taxon>
        <taxon>Neopterygii</taxon>
        <taxon>Teleostei</taxon>
        <taxon>Neoteleostei</taxon>
        <taxon>Acanthomorphata</taxon>
        <taxon>Eupercaria</taxon>
        <taxon>Perciformes</taxon>
        <taxon>Cottioidei</taxon>
        <taxon>Cottales</taxon>
        <taxon>Liparidae</taxon>
        <taxon>Liparis</taxon>
    </lineage>
</organism>
<evidence type="ECO:0000256" key="1">
    <source>
        <dbReference type="SAM" id="MobiDB-lite"/>
    </source>
</evidence>